<accession>A0AAJ5X3M4</accession>
<proteinExistence type="predicted"/>
<feature type="compositionally biased region" description="Basic and acidic residues" evidence="1">
    <location>
        <begin position="51"/>
        <end position="60"/>
    </location>
</feature>
<dbReference type="KEGG" id="acob:P0Y56_09875"/>
<dbReference type="EMBL" id="CP119316">
    <property type="protein sequence ID" value="WEK45344.1"/>
    <property type="molecule type" value="Genomic_DNA"/>
</dbReference>
<organism evidence="2 3">
    <name type="scientific">Candidatus Andeanibacterium colombiense</name>
    <dbReference type="NCBI Taxonomy" id="3121345"/>
    <lineage>
        <taxon>Bacteria</taxon>
        <taxon>Pseudomonadati</taxon>
        <taxon>Pseudomonadota</taxon>
        <taxon>Alphaproteobacteria</taxon>
        <taxon>Sphingomonadales</taxon>
        <taxon>Sphingomonadaceae</taxon>
        <taxon>Candidatus Andeanibacterium</taxon>
    </lineage>
</organism>
<evidence type="ECO:0000256" key="1">
    <source>
        <dbReference type="SAM" id="MobiDB-lite"/>
    </source>
</evidence>
<name>A0AAJ5X3M4_9SPHN</name>
<sequence>MSLLKYAAFGAVGAVAYKIWQKAVADQSHPAPAAFAAGQHAPSDPAPVRDAGPDAMRDTPHAWSVEDQQSDESFPASDPPGNY</sequence>
<dbReference type="AlphaFoldDB" id="A0AAJ5X3M4"/>
<dbReference type="Proteomes" id="UP001218362">
    <property type="component" value="Chromosome"/>
</dbReference>
<feature type="compositionally biased region" description="Low complexity" evidence="1">
    <location>
        <begin position="28"/>
        <end position="43"/>
    </location>
</feature>
<feature type="region of interest" description="Disordered" evidence="1">
    <location>
        <begin position="28"/>
        <end position="83"/>
    </location>
</feature>
<reference evidence="2" key="1">
    <citation type="submission" date="2023-03" db="EMBL/GenBank/DDBJ databases">
        <title>Andean soil-derived lignocellulolytic bacterial consortium as a source of novel taxa and putative plastic-active enzymes.</title>
        <authorList>
            <person name="Diaz-Garcia L."/>
            <person name="Chuvochina M."/>
            <person name="Feuerriegel G."/>
            <person name="Bunk B."/>
            <person name="Sproer C."/>
            <person name="Streit W.R."/>
            <person name="Rodriguez L.M."/>
            <person name="Overmann J."/>
            <person name="Jimenez D.J."/>
        </authorList>
    </citation>
    <scope>NUCLEOTIDE SEQUENCE</scope>
    <source>
        <strain evidence="2">MAG 26</strain>
    </source>
</reference>
<evidence type="ECO:0000313" key="2">
    <source>
        <dbReference type="EMBL" id="WEK45344.1"/>
    </source>
</evidence>
<protein>
    <submittedName>
        <fullName evidence="2">Uncharacterized protein</fullName>
    </submittedName>
</protein>
<evidence type="ECO:0000313" key="3">
    <source>
        <dbReference type="Proteomes" id="UP001218362"/>
    </source>
</evidence>
<gene>
    <name evidence="2" type="ORF">P0Y56_09875</name>
</gene>